<accession>A0A139AKF3</accession>
<comment type="similarity">
    <text evidence="3">Belongs to the fructosamine kinase family.</text>
</comment>
<dbReference type="EC" id="2.7.1.172" evidence="1"/>
<dbReference type="GO" id="GO:0016301">
    <property type="term" value="F:kinase activity"/>
    <property type="evidence" value="ECO:0007669"/>
    <property type="project" value="UniProtKB-UniRule"/>
</dbReference>
<dbReference type="InterPro" id="IPR011009">
    <property type="entry name" value="Kinase-like_dom_sf"/>
</dbReference>
<dbReference type="EMBL" id="KQ965748">
    <property type="protein sequence ID" value="KXS17256.1"/>
    <property type="molecule type" value="Genomic_DNA"/>
</dbReference>
<evidence type="ECO:0000313" key="4">
    <source>
        <dbReference type="EMBL" id="KXS17256.1"/>
    </source>
</evidence>
<proteinExistence type="inferred from homology"/>
<evidence type="ECO:0000256" key="2">
    <source>
        <dbReference type="ARBA" id="ARBA00048655"/>
    </source>
</evidence>
<dbReference type="PANTHER" id="PTHR12149:SF8">
    <property type="entry name" value="PROTEIN-RIBULOSAMINE 3-KINASE"/>
    <property type="match status" value="1"/>
</dbReference>
<organism evidence="4 5">
    <name type="scientific">Gonapodya prolifera (strain JEL478)</name>
    <name type="common">Monoblepharis prolifera</name>
    <dbReference type="NCBI Taxonomy" id="1344416"/>
    <lineage>
        <taxon>Eukaryota</taxon>
        <taxon>Fungi</taxon>
        <taxon>Fungi incertae sedis</taxon>
        <taxon>Chytridiomycota</taxon>
        <taxon>Chytridiomycota incertae sedis</taxon>
        <taxon>Monoblepharidomycetes</taxon>
        <taxon>Monoblepharidales</taxon>
        <taxon>Gonapodyaceae</taxon>
        <taxon>Gonapodya</taxon>
    </lineage>
</organism>
<evidence type="ECO:0000256" key="3">
    <source>
        <dbReference type="PIRNR" id="PIRNR006221"/>
    </source>
</evidence>
<name>A0A139AKF3_GONPJ</name>
<sequence>MISALPPEIVDALASSGKCNSVANVTRSGGSAFSTTLKVVGDKGHSFFIKKSNETDAEAMFRGEFHSLKAISDALPGFCPLPIAHGQLAPSHSSRGAYIAMSYLNLSSRSSPALQRAFGSRLAQMHDATSAKGQFGFDVATYCGPTEQDNTWTDDWVEFYKARRLQPMFDRLRHDNELVSLGTKLLHLIDALFPPQVHAAIKPSLVHGDLWSGNYGVDKDTGEPVLFDPASCYGHAESELGMMRMFGGFSEACLAAYHAHHPPVQPFHATRVKLYELYHHLNHYVLFGSGYRSGCMELMREVVSVAQTGRE</sequence>
<reference evidence="4 5" key="1">
    <citation type="journal article" date="2015" name="Genome Biol. Evol.">
        <title>Phylogenomic analyses indicate that early fungi evolved digesting cell walls of algal ancestors of land plants.</title>
        <authorList>
            <person name="Chang Y."/>
            <person name="Wang S."/>
            <person name="Sekimoto S."/>
            <person name="Aerts A.L."/>
            <person name="Choi C."/>
            <person name="Clum A."/>
            <person name="LaButti K.M."/>
            <person name="Lindquist E.A."/>
            <person name="Yee Ngan C."/>
            <person name="Ohm R.A."/>
            <person name="Salamov A.A."/>
            <person name="Grigoriev I.V."/>
            <person name="Spatafora J.W."/>
            <person name="Berbee M.L."/>
        </authorList>
    </citation>
    <scope>NUCLEOTIDE SEQUENCE [LARGE SCALE GENOMIC DNA]</scope>
    <source>
        <strain evidence="4 5">JEL478</strain>
    </source>
</reference>
<dbReference type="STRING" id="1344416.A0A139AKF3"/>
<dbReference type="SUPFAM" id="SSF56112">
    <property type="entry name" value="Protein kinase-like (PK-like)"/>
    <property type="match status" value="1"/>
</dbReference>
<dbReference type="InterPro" id="IPR016477">
    <property type="entry name" value="Fructo-/Ketosamine-3-kinase"/>
</dbReference>
<dbReference type="Proteomes" id="UP000070544">
    <property type="component" value="Unassembled WGS sequence"/>
</dbReference>
<dbReference type="GO" id="GO:0102193">
    <property type="term" value="F:protein-ribulosamine 3-kinase activity"/>
    <property type="evidence" value="ECO:0007669"/>
    <property type="project" value="UniProtKB-EC"/>
</dbReference>
<keyword evidence="3" id="KW-0808">Transferase</keyword>
<dbReference type="PIRSF" id="PIRSF006221">
    <property type="entry name" value="Ketosamine-3-kinase"/>
    <property type="match status" value="1"/>
</dbReference>
<dbReference type="OrthoDB" id="5772781at2759"/>
<keyword evidence="5" id="KW-1185">Reference proteome</keyword>
<dbReference type="Gene3D" id="3.90.1200.10">
    <property type="match status" value="1"/>
</dbReference>
<comment type="catalytic activity">
    <reaction evidence="2">
        <text>N(6)-D-ribulosyl-L-lysyl-[protein] + ATP = N(6)-(3-O-phospho-D-ribulosyl)-L-lysyl-[protein] + ADP + H(+)</text>
        <dbReference type="Rhea" id="RHEA:48432"/>
        <dbReference type="Rhea" id="RHEA-COMP:12103"/>
        <dbReference type="Rhea" id="RHEA-COMP:12104"/>
        <dbReference type="ChEBI" id="CHEBI:15378"/>
        <dbReference type="ChEBI" id="CHEBI:30616"/>
        <dbReference type="ChEBI" id="CHEBI:90418"/>
        <dbReference type="ChEBI" id="CHEBI:90420"/>
        <dbReference type="ChEBI" id="CHEBI:456216"/>
        <dbReference type="EC" id="2.7.1.172"/>
    </reaction>
    <physiologicalReaction direction="left-to-right" evidence="2">
        <dbReference type="Rhea" id="RHEA:48433"/>
    </physiologicalReaction>
</comment>
<protein>
    <recommendedName>
        <fullName evidence="1">protein-ribulosamine 3-kinase</fullName>
        <ecNumber evidence="1">2.7.1.172</ecNumber>
    </recommendedName>
</protein>
<evidence type="ECO:0000313" key="5">
    <source>
        <dbReference type="Proteomes" id="UP000070544"/>
    </source>
</evidence>
<dbReference type="PANTHER" id="PTHR12149">
    <property type="entry name" value="FRUCTOSAMINE 3 KINASE-RELATED PROTEIN"/>
    <property type="match status" value="1"/>
</dbReference>
<keyword evidence="3 4" id="KW-0418">Kinase</keyword>
<dbReference type="OMA" id="EYKDIGP"/>
<evidence type="ECO:0000256" key="1">
    <source>
        <dbReference type="ARBA" id="ARBA00011961"/>
    </source>
</evidence>
<dbReference type="Pfam" id="PF03881">
    <property type="entry name" value="Fructosamin_kin"/>
    <property type="match status" value="1"/>
</dbReference>
<gene>
    <name evidence="4" type="ORF">M427DRAFT_54912</name>
</gene>
<dbReference type="AlphaFoldDB" id="A0A139AKF3"/>